<evidence type="ECO:0000313" key="2">
    <source>
        <dbReference type="Proteomes" id="UP000292082"/>
    </source>
</evidence>
<protein>
    <submittedName>
        <fullName evidence="1">Uncharacterized protein</fullName>
    </submittedName>
</protein>
<accession>A0A4V6MWP4</accession>
<proteinExistence type="predicted"/>
<reference evidence="1 2" key="1">
    <citation type="submission" date="2019-01" db="EMBL/GenBank/DDBJ databases">
        <title>Draft genome sequences of three monokaryotic isolates of the white-rot basidiomycete fungus Dichomitus squalens.</title>
        <authorList>
            <consortium name="DOE Joint Genome Institute"/>
            <person name="Lopez S.C."/>
            <person name="Andreopoulos B."/>
            <person name="Pangilinan J."/>
            <person name="Lipzen A."/>
            <person name="Riley R."/>
            <person name="Ahrendt S."/>
            <person name="Ng V."/>
            <person name="Barry K."/>
            <person name="Daum C."/>
            <person name="Grigoriev I.V."/>
            <person name="Hilden K.S."/>
            <person name="Makela M.R."/>
            <person name="de Vries R.P."/>
        </authorList>
    </citation>
    <scope>NUCLEOTIDE SEQUENCE [LARGE SCALE GENOMIC DNA]</scope>
    <source>
        <strain evidence="1 2">CBS 464.89</strain>
    </source>
</reference>
<name>A0A4V6MWP4_9APHY</name>
<organism evidence="1 2">
    <name type="scientific">Dichomitus squalens</name>
    <dbReference type="NCBI Taxonomy" id="114155"/>
    <lineage>
        <taxon>Eukaryota</taxon>
        <taxon>Fungi</taxon>
        <taxon>Dikarya</taxon>
        <taxon>Basidiomycota</taxon>
        <taxon>Agaricomycotina</taxon>
        <taxon>Agaricomycetes</taxon>
        <taxon>Polyporales</taxon>
        <taxon>Polyporaceae</taxon>
        <taxon>Dichomitus</taxon>
    </lineage>
</organism>
<keyword evidence="2" id="KW-1185">Reference proteome</keyword>
<dbReference type="EMBL" id="ML145179">
    <property type="protein sequence ID" value="TBU54898.1"/>
    <property type="molecule type" value="Genomic_DNA"/>
</dbReference>
<evidence type="ECO:0000313" key="1">
    <source>
        <dbReference type="EMBL" id="TBU54898.1"/>
    </source>
</evidence>
<gene>
    <name evidence="1" type="ORF">BD310DRAFT_934830</name>
</gene>
<dbReference type="AlphaFoldDB" id="A0A4V6MWP4"/>
<sequence length="130" mass="14327">MQYGLLQEAFVRRPAGYGASLCQVVRDLSLRSHYNTSLRVSLRHCSSLQSTISLRTAVKPHVVELDMLCQLSGTSINPEFNVCPAFFGIPANGPIYIPSVLATSWAISRETRLVIPCDDPSDYPTLQTSI</sequence>
<dbReference type="Proteomes" id="UP000292082">
    <property type="component" value="Unassembled WGS sequence"/>
</dbReference>